<organism evidence="2 3">
    <name type="scientific">Robertmurraya beringensis</name>
    <dbReference type="NCBI Taxonomy" id="641660"/>
    <lineage>
        <taxon>Bacteria</taxon>
        <taxon>Bacillati</taxon>
        <taxon>Bacillota</taxon>
        <taxon>Bacilli</taxon>
        <taxon>Bacillales</taxon>
        <taxon>Bacillaceae</taxon>
        <taxon>Robertmurraya</taxon>
    </lineage>
</organism>
<dbReference type="EMBL" id="JBHLUU010000111">
    <property type="protein sequence ID" value="MFC0476796.1"/>
    <property type="molecule type" value="Genomic_DNA"/>
</dbReference>
<dbReference type="RefSeq" id="WP_377058615.1">
    <property type="nucleotide sequence ID" value="NZ_JBHLUU010000111.1"/>
</dbReference>
<feature type="compositionally biased region" description="Basic and acidic residues" evidence="1">
    <location>
        <begin position="170"/>
        <end position="181"/>
    </location>
</feature>
<gene>
    <name evidence="2" type="ORF">ACFFHF_16460</name>
</gene>
<comment type="caution">
    <text evidence="2">The sequence shown here is derived from an EMBL/GenBank/DDBJ whole genome shotgun (WGS) entry which is preliminary data.</text>
</comment>
<protein>
    <recommendedName>
        <fullName evidence="4">Response regulatory domain-containing protein</fullName>
    </recommendedName>
</protein>
<evidence type="ECO:0000256" key="1">
    <source>
        <dbReference type="SAM" id="MobiDB-lite"/>
    </source>
</evidence>
<feature type="compositionally biased region" description="Acidic residues" evidence="1">
    <location>
        <begin position="159"/>
        <end position="169"/>
    </location>
</feature>
<proteinExistence type="predicted"/>
<sequence>MSKKVLIAVGDKSYSNILIETFSQHTEHFTLSSQEVLHRRFLEEIVELEQPDILVIHDYYLESDFTRIEMKEQELSTFFRKLRVEFDDSIRIVFLCERPKGDLFLSSLVSMGIHDIFNSNSFDLGEFIEQLKDRPRFSRVEKFLVAASPQPIPQNEQPFVEEEENEPNDEDKAKKERKEKAEKPVVQKVIEKKVVQKVVNKNVIKRDYTVQVHNHTEKIVGIPIKKKLVMIGSPIERSGSTFVSHLLARQLTQMGILLMTFSNVQNLTVLIVLKLTDSLSKNEREAVHMLP</sequence>
<reference evidence="2 3" key="1">
    <citation type="submission" date="2024-09" db="EMBL/GenBank/DDBJ databases">
        <authorList>
            <person name="Sun Q."/>
            <person name="Mori K."/>
        </authorList>
    </citation>
    <scope>NUCLEOTIDE SEQUENCE [LARGE SCALE GENOMIC DNA]</scope>
    <source>
        <strain evidence="2 3">CGMCC 1.9126</strain>
    </source>
</reference>
<name>A0ABV6KTY9_9BACI</name>
<dbReference type="Proteomes" id="UP001589738">
    <property type="component" value="Unassembled WGS sequence"/>
</dbReference>
<evidence type="ECO:0000313" key="3">
    <source>
        <dbReference type="Proteomes" id="UP001589738"/>
    </source>
</evidence>
<feature type="region of interest" description="Disordered" evidence="1">
    <location>
        <begin position="151"/>
        <end position="181"/>
    </location>
</feature>
<evidence type="ECO:0008006" key="4">
    <source>
        <dbReference type="Google" id="ProtNLM"/>
    </source>
</evidence>
<keyword evidence="3" id="KW-1185">Reference proteome</keyword>
<accession>A0ABV6KTY9</accession>
<evidence type="ECO:0000313" key="2">
    <source>
        <dbReference type="EMBL" id="MFC0476796.1"/>
    </source>
</evidence>